<dbReference type="GeneID" id="99765655"/>
<dbReference type="EMBL" id="ARXR01000001">
    <property type="protein sequence ID" value="MBF5051411.1"/>
    <property type="molecule type" value="Genomic_DNA"/>
</dbReference>
<keyword evidence="4" id="KW-0804">Transcription</keyword>
<keyword evidence="2" id="KW-0805">Transcription regulation</keyword>
<dbReference type="Gene3D" id="1.10.1740.10">
    <property type="match status" value="1"/>
</dbReference>
<keyword evidence="3" id="KW-0731">Sigma factor</keyword>
<dbReference type="PANTHER" id="PTHR43133">
    <property type="entry name" value="RNA POLYMERASE ECF-TYPE SIGMA FACTO"/>
    <property type="match status" value="1"/>
</dbReference>
<dbReference type="SUPFAM" id="SSF88659">
    <property type="entry name" value="Sigma3 and sigma4 domains of RNA polymerase sigma factors"/>
    <property type="match status" value="1"/>
</dbReference>
<protein>
    <submittedName>
        <fullName evidence="7">ECF subfamily RNA polymerase sigma-24 subunit</fullName>
    </submittedName>
</protein>
<dbReference type="InterPro" id="IPR013325">
    <property type="entry name" value="RNA_pol_sigma_r2"/>
</dbReference>
<evidence type="ECO:0000256" key="3">
    <source>
        <dbReference type="ARBA" id="ARBA00023082"/>
    </source>
</evidence>
<organism evidence="7 8">
    <name type="scientific">Alloalcanivorax venustensis ISO4</name>
    <dbReference type="NCBI Taxonomy" id="1177184"/>
    <lineage>
        <taxon>Bacteria</taxon>
        <taxon>Pseudomonadati</taxon>
        <taxon>Pseudomonadota</taxon>
        <taxon>Gammaproteobacteria</taxon>
        <taxon>Oceanospirillales</taxon>
        <taxon>Alcanivoracaceae</taxon>
        <taxon>Alloalcanivorax</taxon>
    </lineage>
</organism>
<dbReference type="SUPFAM" id="SSF88946">
    <property type="entry name" value="Sigma2 domain of RNA polymerase sigma factors"/>
    <property type="match status" value="1"/>
</dbReference>
<sequence>MSEKFSDMVQLMAQTSRGDLASFERLYSATSPRLYGLCLRMLGNRHEAEDVLQEIYIKVWHHAGEYHPERGSPLTWIISIGRYACMDVLRQRRGHQDVDDLKNQLRSGAMEPQQAALASADEKILDRCLRELSDEHRASIQLAYFHGLTHGQMARTLGRPLGTVKSWVRRGLDFMRRCLER</sequence>
<dbReference type="InterPro" id="IPR014284">
    <property type="entry name" value="RNA_pol_sigma-70_dom"/>
</dbReference>
<evidence type="ECO:0000259" key="6">
    <source>
        <dbReference type="Pfam" id="PF08281"/>
    </source>
</evidence>
<dbReference type="InterPro" id="IPR013324">
    <property type="entry name" value="RNA_pol_sigma_r3/r4-like"/>
</dbReference>
<evidence type="ECO:0000256" key="4">
    <source>
        <dbReference type="ARBA" id="ARBA00023163"/>
    </source>
</evidence>
<name>A0ABS0AD06_9GAMM</name>
<gene>
    <name evidence="7" type="ORF">ISO4_00013</name>
</gene>
<reference evidence="7 8" key="1">
    <citation type="submission" date="2012-09" db="EMBL/GenBank/DDBJ databases">
        <title>Genome Sequence of alkane-degrading Bacterium Alcanivorax venustensis ISO4.</title>
        <authorList>
            <person name="Lai Q."/>
            <person name="Shao Z."/>
        </authorList>
    </citation>
    <scope>NUCLEOTIDE SEQUENCE [LARGE SCALE GENOMIC DNA]</scope>
    <source>
        <strain evidence="7 8">ISO4</strain>
    </source>
</reference>
<dbReference type="PANTHER" id="PTHR43133:SF62">
    <property type="entry name" value="RNA POLYMERASE SIGMA FACTOR SIGZ"/>
    <property type="match status" value="1"/>
</dbReference>
<dbReference type="Proteomes" id="UP000644441">
    <property type="component" value="Unassembled WGS sequence"/>
</dbReference>
<dbReference type="InterPro" id="IPR036388">
    <property type="entry name" value="WH-like_DNA-bd_sf"/>
</dbReference>
<dbReference type="NCBIfam" id="TIGR02937">
    <property type="entry name" value="sigma70-ECF"/>
    <property type="match status" value="1"/>
</dbReference>
<evidence type="ECO:0000259" key="5">
    <source>
        <dbReference type="Pfam" id="PF04542"/>
    </source>
</evidence>
<dbReference type="Gene3D" id="1.10.10.10">
    <property type="entry name" value="Winged helix-like DNA-binding domain superfamily/Winged helix DNA-binding domain"/>
    <property type="match status" value="1"/>
</dbReference>
<feature type="domain" description="RNA polymerase sigma factor 70 region 4 type 2" evidence="6">
    <location>
        <begin position="124"/>
        <end position="173"/>
    </location>
</feature>
<dbReference type="Pfam" id="PF08281">
    <property type="entry name" value="Sigma70_r4_2"/>
    <property type="match status" value="1"/>
</dbReference>
<dbReference type="InterPro" id="IPR007627">
    <property type="entry name" value="RNA_pol_sigma70_r2"/>
</dbReference>
<evidence type="ECO:0000256" key="1">
    <source>
        <dbReference type="ARBA" id="ARBA00010641"/>
    </source>
</evidence>
<dbReference type="InterPro" id="IPR013249">
    <property type="entry name" value="RNA_pol_sigma70_r4_t2"/>
</dbReference>
<evidence type="ECO:0000256" key="2">
    <source>
        <dbReference type="ARBA" id="ARBA00023015"/>
    </source>
</evidence>
<comment type="caution">
    <text evidence="7">The sequence shown here is derived from an EMBL/GenBank/DDBJ whole genome shotgun (WGS) entry which is preliminary data.</text>
</comment>
<dbReference type="Pfam" id="PF04542">
    <property type="entry name" value="Sigma70_r2"/>
    <property type="match status" value="1"/>
</dbReference>
<comment type="similarity">
    <text evidence="1">Belongs to the sigma-70 factor family. ECF subfamily.</text>
</comment>
<feature type="domain" description="RNA polymerase sigma-70 region 2" evidence="5">
    <location>
        <begin position="26"/>
        <end position="93"/>
    </location>
</feature>
<proteinExistence type="inferred from homology"/>
<dbReference type="InterPro" id="IPR039425">
    <property type="entry name" value="RNA_pol_sigma-70-like"/>
</dbReference>
<keyword evidence="8" id="KW-1185">Reference proteome</keyword>
<accession>A0ABS0AD06</accession>
<dbReference type="RefSeq" id="WP_228547803.1">
    <property type="nucleotide sequence ID" value="NZ_ARXR01000001.1"/>
</dbReference>
<evidence type="ECO:0000313" key="7">
    <source>
        <dbReference type="EMBL" id="MBF5051411.1"/>
    </source>
</evidence>
<evidence type="ECO:0000313" key="8">
    <source>
        <dbReference type="Proteomes" id="UP000644441"/>
    </source>
</evidence>